<dbReference type="SUPFAM" id="SSF53335">
    <property type="entry name" value="S-adenosyl-L-methionine-dependent methyltransferases"/>
    <property type="match status" value="1"/>
</dbReference>
<gene>
    <name evidence="1" type="ORF">D5086_0000082130</name>
</gene>
<dbReference type="InterPro" id="IPR029063">
    <property type="entry name" value="SAM-dependent_MTases_sf"/>
</dbReference>
<protein>
    <recommendedName>
        <fullName evidence="2">Methyltransferase domain-containing protein</fullName>
    </recommendedName>
</protein>
<dbReference type="Pfam" id="PF01209">
    <property type="entry name" value="Ubie_methyltran"/>
    <property type="match status" value="1"/>
</dbReference>
<dbReference type="AlphaFoldDB" id="A0A4U5QMP3"/>
<proteinExistence type="predicted"/>
<dbReference type="Gene3D" id="3.40.50.150">
    <property type="entry name" value="Vaccinia Virus protein VP39"/>
    <property type="match status" value="1"/>
</dbReference>
<evidence type="ECO:0000313" key="1">
    <source>
        <dbReference type="EMBL" id="TKS10537.1"/>
    </source>
</evidence>
<sequence>MEDCVLDLCCGSGDLAFLLSEKVDSNGGKVGNLDFSKDQLFMASKDQIFFAPSDFNILDNLIYIALIDHWCVEDEATDLPFQDCCFDAIPIGYGFRKCGG</sequence>
<accession>A0A4U5QMP3</accession>
<dbReference type="EMBL" id="RCHU01000229">
    <property type="protein sequence ID" value="TKS10537.1"/>
    <property type="molecule type" value="Genomic_DNA"/>
</dbReference>
<organism evidence="1">
    <name type="scientific">Populus alba</name>
    <name type="common">White poplar</name>
    <dbReference type="NCBI Taxonomy" id="43335"/>
    <lineage>
        <taxon>Eukaryota</taxon>
        <taxon>Viridiplantae</taxon>
        <taxon>Streptophyta</taxon>
        <taxon>Embryophyta</taxon>
        <taxon>Tracheophyta</taxon>
        <taxon>Spermatophyta</taxon>
        <taxon>Magnoliopsida</taxon>
        <taxon>eudicotyledons</taxon>
        <taxon>Gunneridae</taxon>
        <taxon>Pentapetalae</taxon>
        <taxon>rosids</taxon>
        <taxon>fabids</taxon>
        <taxon>Malpighiales</taxon>
        <taxon>Salicaceae</taxon>
        <taxon>Saliceae</taxon>
        <taxon>Populus</taxon>
    </lineage>
</organism>
<dbReference type="STRING" id="43335.A0A4U5QMP3"/>
<comment type="caution">
    <text evidence="1">The sequence shown here is derived from an EMBL/GenBank/DDBJ whole genome shotgun (WGS) entry which is preliminary data.</text>
</comment>
<name>A0A4U5QMP3_POPAL</name>
<reference evidence="1" key="1">
    <citation type="submission" date="2018-10" db="EMBL/GenBank/DDBJ databases">
        <title>Population genomic analysis revealed the cold adaptation of white poplar.</title>
        <authorList>
            <person name="Liu Y.-J."/>
        </authorList>
    </citation>
    <scope>NUCLEOTIDE SEQUENCE [LARGE SCALE GENOMIC DNA]</scope>
    <source>
        <strain evidence="1">PAL-ZL1</strain>
    </source>
</reference>
<evidence type="ECO:0008006" key="2">
    <source>
        <dbReference type="Google" id="ProtNLM"/>
    </source>
</evidence>